<dbReference type="EMBL" id="SMMG02000003">
    <property type="protein sequence ID" value="KAA3480444.1"/>
    <property type="molecule type" value="Genomic_DNA"/>
</dbReference>
<dbReference type="AlphaFoldDB" id="A0A5B6WGH0"/>
<keyword evidence="2" id="KW-1185">Reference proteome</keyword>
<evidence type="ECO:0000313" key="2">
    <source>
        <dbReference type="Proteomes" id="UP000325315"/>
    </source>
</evidence>
<dbReference type="Proteomes" id="UP000325315">
    <property type="component" value="Unassembled WGS sequence"/>
</dbReference>
<protein>
    <submittedName>
        <fullName evidence="1">Protein NYNRIN-like</fullName>
    </submittedName>
</protein>
<gene>
    <name evidence="1" type="ORF">EPI10_020870</name>
</gene>
<accession>A0A5B6WGH0</accession>
<comment type="caution">
    <text evidence="1">The sequence shown here is derived from an EMBL/GenBank/DDBJ whole genome shotgun (WGS) entry which is preliminary data.</text>
</comment>
<organism evidence="1 2">
    <name type="scientific">Gossypium australe</name>
    <dbReference type="NCBI Taxonomy" id="47621"/>
    <lineage>
        <taxon>Eukaryota</taxon>
        <taxon>Viridiplantae</taxon>
        <taxon>Streptophyta</taxon>
        <taxon>Embryophyta</taxon>
        <taxon>Tracheophyta</taxon>
        <taxon>Spermatophyta</taxon>
        <taxon>Magnoliopsida</taxon>
        <taxon>eudicotyledons</taxon>
        <taxon>Gunneridae</taxon>
        <taxon>Pentapetalae</taxon>
        <taxon>rosids</taxon>
        <taxon>malvids</taxon>
        <taxon>Malvales</taxon>
        <taxon>Malvaceae</taxon>
        <taxon>Malvoideae</taxon>
        <taxon>Gossypium</taxon>
    </lineage>
</organism>
<dbReference type="OrthoDB" id="985844at2759"/>
<name>A0A5B6WGH0_9ROSI</name>
<proteinExistence type="predicted"/>
<reference evidence="2" key="1">
    <citation type="journal article" date="2019" name="Plant Biotechnol. J.">
        <title>Genome sequencing of the Australian wild diploid species Gossypium australe highlights disease resistance and delayed gland morphogenesis.</title>
        <authorList>
            <person name="Cai Y."/>
            <person name="Cai X."/>
            <person name="Wang Q."/>
            <person name="Wang P."/>
            <person name="Zhang Y."/>
            <person name="Cai C."/>
            <person name="Xu Y."/>
            <person name="Wang K."/>
            <person name="Zhou Z."/>
            <person name="Wang C."/>
            <person name="Geng S."/>
            <person name="Li B."/>
            <person name="Dong Q."/>
            <person name="Hou Y."/>
            <person name="Wang H."/>
            <person name="Ai P."/>
            <person name="Liu Z."/>
            <person name="Yi F."/>
            <person name="Sun M."/>
            <person name="An G."/>
            <person name="Cheng J."/>
            <person name="Zhang Y."/>
            <person name="Shi Q."/>
            <person name="Xie Y."/>
            <person name="Shi X."/>
            <person name="Chang Y."/>
            <person name="Huang F."/>
            <person name="Chen Y."/>
            <person name="Hong S."/>
            <person name="Mi L."/>
            <person name="Sun Q."/>
            <person name="Zhang L."/>
            <person name="Zhou B."/>
            <person name="Peng R."/>
            <person name="Zhang X."/>
            <person name="Liu F."/>
        </authorList>
    </citation>
    <scope>NUCLEOTIDE SEQUENCE [LARGE SCALE GENOMIC DNA]</scope>
    <source>
        <strain evidence="2">cv. PA1801</strain>
    </source>
</reference>
<sequence>MLAECHKGSRLTNNCTKSKSSNISQCSKSCQKNERWLKLVKIGIRNYHLLSMIIKRWPGPLPGQHLTHWFIDWKRFYQLNLIEGNVKSYPSRGKQMPNWKRPYVGKNVFSRRALILTKMGAKDLPNPVNSGSFKKYFT</sequence>
<evidence type="ECO:0000313" key="1">
    <source>
        <dbReference type="EMBL" id="KAA3480444.1"/>
    </source>
</evidence>